<accession>A0A2T9JGW8</accession>
<name>A0A2T9JGW8_9CAUL</name>
<dbReference type="EMBL" id="QDKQ01000071">
    <property type="protein sequence ID" value="PVM82927.1"/>
    <property type="molecule type" value="Genomic_DNA"/>
</dbReference>
<dbReference type="InterPro" id="IPR041168">
    <property type="entry name" value="LodA_N"/>
</dbReference>
<dbReference type="AlphaFoldDB" id="A0A2T9JGW8"/>
<keyword evidence="4" id="KW-1185">Reference proteome</keyword>
<feature type="domain" description="L-Lysine epsilon oxidase N-terminal" evidence="1">
    <location>
        <begin position="365"/>
        <end position="591"/>
    </location>
</feature>
<dbReference type="Pfam" id="PF17990">
    <property type="entry name" value="LodA_N"/>
    <property type="match status" value="1"/>
</dbReference>
<dbReference type="Pfam" id="PF18417">
    <property type="entry name" value="LodA_C"/>
    <property type="match status" value="1"/>
</dbReference>
<reference evidence="3 4" key="1">
    <citation type="submission" date="2018-04" db="EMBL/GenBank/DDBJ databases">
        <title>The genome sequence of Caulobacter sp. 744.</title>
        <authorList>
            <person name="Gao J."/>
            <person name="Sun J."/>
        </authorList>
    </citation>
    <scope>NUCLEOTIDE SEQUENCE [LARGE SCALE GENOMIC DNA]</scope>
    <source>
        <strain evidence="3 4">774</strain>
    </source>
</reference>
<dbReference type="SUPFAM" id="SSF56634">
    <property type="entry name" value="Heme-dependent catalase-like"/>
    <property type="match status" value="1"/>
</dbReference>
<dbReference type="CDD" id="cd14731">
    <property type="entry name" value="LodA_like_1"/>
    <property type="match status" value="1"/>
</dbReference>
<evidence type="ECO:0000313" key="3">
    <source>
        <dbReference type="EMBL" id="PVM82927.1"/>
    </source>
</evidence>
<dbReference type="Proteomes" id="UP000245073">
    <property type="component" value="Unassembled WGS sequence"/>
</dbReference>
<feature type="domain" description="L-lysine epsilon oxidase C-terminal" evidence="2">
    <location>
        <begin position="720"/>
        <end position="879"/>
    </location>
</feature>
<dbReference type="OrthoDB" id="336698at2"/>
<dbReference type="InterPro" id="IPR033798">
    <property type="entry name" value="LodA-like"/>
</dbReference>
<evidence type="ECO:0000259" key="1">
    <source>
        <dbReference type="Pfam" id="PF17990"/>
    </source>
</evidence>
<evidence type="ECO:0000313" key="4">
    <source>
        <dbReference type="Proteomes" id="UP000245073"/>
    </source>
</evidence>
<dbReference type="GO" id="GO:0020037">
    <property type="term" value="F:heme binding"/>
    <property type="evidence" value="ECO:0007669"/>
    <property type="project" value="InterPro"/>
</dbReference>
<evidence type="ECO:0000259" key="2">
    <source>
        <dbReference type="Pfam" id="PF18417"/>
    </source>
</evidence>
<dbReference type="InterPro" id="IPR020835">
    <property type="entry name" value="Catalase_sf"/>
</dbReference>
<comment type="caution">
    <text evidence="3">The sequence shown here is derived from an EMBL/GenBank/DDBJ whole genome shotgun (WGS) entry which is preliminary data.</text>
</comment>
<dbReference type="InterPro" id="IPR041173">
    <property type="entry name" value="LodA_C"/>
</dbReference>
<proteinExistence type="predicted"/>
<protein>
    <submittedName>
        <fullName evidence="3">Catalase</fullName>
    </submittedName>
</protein>
<gene>
    <name evidence="3" type="ORF">DDF67_21815</name>
</gene>
<sequence>MDHLKASNGAESSDPAAQTSVDCAADPIMSLKTMFVDMVQAGRIAKGQCPALRPVFLKPHGVAAAQFQIRSDLPEPYRVGLFSNPGKVFEAWVRFSSDTLPSLDDYKTTLGIGIKLFDVPGKKLIGNPDSPTFDFILQNFDVFFVDTASDMCAFTQAGVVNHDYDPYLKAHPKTAQLLDAMAKPVASVLATSYWSGLPFGFGETYAKYKLEPTLYVDPPAADPADPTYLAADLAARLKAGEARFRFMVQLRTTPDAMPLDAATVVWPEDLSAPFHVADLVIPAQDVNARGQADYGENLSMNIWRVTEPHKPVGSIADARRVVYAAAADLRRNVNGIPLGEPDTPRPLVVQAPEGKDMTIVRAAIHPAIGIARIGDAEEAWFIGPEVVDAPPESAPPPDFYRDETGAIKRQAARFRIYGYNAAGEVVSELTSDNADVTWTAHVANRKAQWYQFQYALDIPEALNAPDNAFSLRNPKVKDRATLAIDPGPRSISGRSVSGPAYAFDTGVFQAAAAEPVVVPLGEIQTDEAGRLIFLGGHGKSASPTGAPVFDPANPPSFNNADDWYDDTSDGPITAQVSINGVAIPVESAWVVTAPPNYAPDIVSWRTMYDLMCDVSVQAGWMAAPQTPSFCRDVLPILQRLSNLQWVNKGFSAYFGKGCPLDFTNPDLLGRLSLKPAGQRDGEDPYGELRGTLFNGFRPPAPIVAEPVQWPHVQPWIYGDAFGSFSETGPGNMLTMTGLQEAILRQWAQGDFVADWPDKEKPPATIDQTPLAEQPNMLDQAALHYCLSDTFHPGCEMTWPMRHASLYSSPFRIRQRPADQPEPDYGPTMTPVLVEKVNGPLYAQPPGGITRWMAIPWQGDTAFCRSGYDPQFDPYLPTFWAARVPNQVLSEDDYNKVIDTSLPRAERVQAYNRRVNWLRAILNPDPPQVMLDMIAEFGQLGIVEARPGVKDDPDFPDYIYVETLAPGKLKAAADQAVRLLAEAPHPPTKLEQAGWASQEQLEAFRAVRVQKR</sequence>
<organism evidence="3 4">
    <name type="scientific">Caulobacter endophyticus</name>
    <dbReference type="NCBI Taxonomy" id="2172652"/>
    <lineage>
        <taxon>Bacteria</taxon>
        <taxon>Pseudomonadati</taxon>
        <taxon>Pseudomonadota</taxon>
        <taxon>Alphaproteobacteria</taxon>
        <taxon>Caulobacterales</taxon>
        <taxon>Caulobacteraceae</taxon>
        <taxon>Caulobacter</taxon>
    </lineage>
</organism>
<dbReference type="Gene3D" id="2.40.180.10">
    <property type="entry name" value="Catalase core domain"/>
    <property type="match status" value="1"/>
</dbReference>